<feature type="compositionally biased region" description="Gly residues" evidence="1">
    <location>
        <begin position="380"/>
        <end position="390"/>
    </location>
</feature>
<evidence type="ECO:0000259" key="2">
    <source>
        <dbReference type="Pfam" id="PF21722"/>
    </source>
</evidence>
<feature type="region of interest" description="Disordered" evidence="1">
    <location>
        <begin position="359"/>
        <end position="404"/>
    </location>
</feature>
<accession>A0A6J5NZK5</accession>
<dbReference type="SUPFAM" id="SSF50017">
    <property type="entry name" value="gp9"/>
    <property type="match status" value="1"/>
</dbReference>
<evidence type="ECO:0000256" key="1">
    <source>
        <dbReference type="SAM" id="MobiDB-lite"/>
    </source>
</evidence>
<dbReference type="Pfam" id="PF21722">
    <property type="entry name" value="Gly_rich_2"/>
    <property type="match status" value="1"/>
</dbReference>
<dbReference type="InterPro" id="IPR027411">
    <property type="entry name" value="Gp9/Gp10_mid_dom_sf"/>
</dbReference>
<reference evidence="3" key="1">
    <citation type="submission" date="2020-04" db="EMBL/GenBank/DDBJ databases">
        <authorList>
            <person name="Chiriac C."/>
            <person name="Salcher M."/>
            <person name="Ghai R."/>
            <person name="Kavagutti S V."/>
        </authorList>
    </citation>
    <scope>NUCLEOTIDE SEQUENCE</scope>
</reference>
<gene>
    <name evidence="3" type="ORF">UFOVP770_4</name>
</gene>
<dbReference type="Gene3D" id="2.60.120.640">
    <property type="entry name" value="gp9"/>
    <property type="match status" value="1"/>
</dbReference>
<feature type="domain" description="Glycine-rich" evidence="2">
    <location>
        <begin position="183"/>
        <end position="412"/>
    </location>
</feature>
<feature type="region of interest" description="Disordered" evidence="1">
    <location>
        <begin position="270"/>
        <end position="312"/>
    </location>
</feature>
<dbReference type="InterPro" id="IPR049304">
    <property type="entry name" value="Gly_rich_dom"/>
</dbReference>
<feature type="compositionally biased region" description="Low complexity" evidence="1">
    <location>
        <begin position="369"/>
        <end position="379"/>
    </location>
</feature>
<organism evidence="3">
    <name type="scientific">uncultured Caudovirales phage</name>
    <dbReference type="NCBI Taxonomy" id="2100421"/>
    <lineage>
        <taxon>Viruses</taxon>
        <taxon>Duplodnaviria</taxon>
        <taxon>Heunggongvirae</taxon>
        <taxon>Uroviricota</taxon>
        <taxon>Caudoviricetes</taxon>
        <taxon>Peduoviridae</taxon>
        <taxon>Maltschvirus</taxon>
        <taxon>Maltschvirus maltsch</taxon>
    </lineage>
</organism>
<evidence type="ECO:0000313" key="3">
    <source>
        <dbReference type="EMBL" id="CAB4160654.1"/>
    </source>
</evidence>
<dbReference type="EMBL" id="LR796715">
    <property type="protein sequence ID" value="CAB4160654.1"/>
    <property type="molecule type" value="Genomic_DNA"/>
</dbReference>
<sequence>MSQAFNLSQFANKLNTSGEINVTTGLTGVFPTSQFPTIPINKGGTNLTTVGANGTIVSTDGSAYTYGSVSGTLTWDTVKTSGFTAVANYGYFVNTTSGAITVTLPASPSIGQRVVIIDYAGTAATNNIIGNPNGSKINSGTGNIIISVNRTGLTFVYIDTTQGWLAQSNVYSGNPPFAQQIPISYLVVAGGGGGGGGIGGAGGAGGFLESTTTITPGITYTVTVGAGGSAGSATAGSTGTSGANSVISGTGLTTITSIGGGYGTGVVGSSGGSGGSGGGGRTAAGGSGTSGQGNAAGTGGAQSGGGGGGASAVGGSGSANTGGNGGNGSASSISGSSVTYAGGGGGGGYTTFGGGSSSGGTGGGGGGTATPTTATSGTANLGGGGGGGGYTSTPSPAAGAGGSGGSGVVILSVPTANYSGTTTGSPTITTSGSNTIIKFNSSGTYTA</sequence>
<dbReference type="InterPro" id="IPR036240">
    <property type="entry name" value="Gp9-like_sf"/>
</dbReference>
<proteinExistence type="predicted"/>
<feature type="compositionally biased region" description="Gly residues" evidence="1">
    <location>
        <begin position="359"/>
        <end position="368"/>
    </location>
</feature>
<protein>
    <recommendedName>
        <fullName evidence="2">Glycine-rich domain-containing protein</fullName>
    </recommendedName>
</protein>
<name>A0A6J5NZK5_9CAUD</name>